<protein>
    <submittedName>
        <fullName evidence="1">Uncharacterized protein</fullName>
    </submittedName>
</protein>
<gene>
    <name evidence="1" type="ORF">HPB47_005330</name>
</gene>
<organism evidence="1 2">
    <name type="scientific">Ixodes persulcatus</name>
    <name type="common">Taiga tick</name>
    <dbReference type="NCBI Taxonomy" id="34615"/>
    <lineage>
        <taxon>Eukaryota</taxon>
        <taxon>Metazoa</taxon>
        <taxon>Ecdysozoa</taxon>
        <taxon>Arthropoda</taxon>
        <taxon>Chelicerata</taxon>
        <taxon>Arachnida</taxon>
        <taxon>Acari</taxon>
        <taxon>Parasitiformes</taxon>
        <taxon>Ixodida</taxon>
        <taxon>Ixodoidea</taxon>
        <taxon>Ixodidae</taxon>
        <taxon>Ixodinae</taxon>
        <taxon>Ixodes</taxon>
    </lineage>
</organism>
<dbReference type="EMBL" id="JABSTQ010010796">
    <property type="protein sequence ID" value="KAG0417831.1"/>
    <property type="molecule type" value="Genomic_DNA"/>
</dbReference>
<evidence type="ECO:0000313" key="1">
    <source>
        <dbReference type="EMBL" id="KAG0417831.1"/>
    </source>
</evidence>
<reference evidence="1 2" key="1">
    <citation type="journal article" date="2020" name="Cell">
        <title>Large-Scale Comparative Analyses of Tick Genomes Elucidate Their Genetic Diversity and Vector Capacities.</title>
        <authorList>
            <consortium name="Tick Genome and Microbiome Consortium (TIGMIC)"/>
            <person name="Jia N."/>
            <person name="Wang J."/>
            <person name="Shi W."/>
            <person name="Du L."/>
            <person name="Sun Y."/>
            <person name="Zhan W."/>
            <person name="Jiang J.F."/>
            <person name="Wang Q."/>
            <person name="Zhang B."/>
            <person name="Ji P."/>
            <person name="Bell-Sakyi L."/>
            <person name="Cui X.M."/>
            <person name="Yuan T.T."/>
            <person name="Jiang B.G."/>
            <person name="Yang W.F."/>
            <person name="Lam T.T."/>
            <person name="Chang Q.C."/>
            <person name="Ding S.J."/>
            <person name="Wang X.J."/>
            <person name="Zhu J.G."/>
            <person name="Ruan X.D."/>
            <person name="Zhao L."/>
            <person name="Wei J.T."/>
            <person name="Ye R.Z."/>
            <person name="Que T.C."/>
            <person name="Du C.H."/>
            <person name="Zhou Y.H."/>
            <person name="Cheng J.X."/>
            <person name="Dai P.F."/>
            <person name="Guo W.B."/>
            <person name="Han X.H."/>
            <person name="Huang E.J."/>
            <person name="Li L.F."/>
            <person name="Wei W."/>
            <person name="Gao Y.C."/>
            <person name="Liu J.Z."/>
            <person name="Shao H.Z."/>
            <person name="Wang X."/>
            <person name="Wang C.C."/>
            <person name="Yang T.C."/>
            <person name="Huo Q.B."/>
            <person name="Li W."/>
            <person name="Chen H.Y."/>
            <person name="Chen S.E."/>
            <person name="Zhou L.G."/>
            <person name="Ni X.B."/>
            <person name="Tian J.H."/>
            <person name="Sheng Y."/>
            <person name="Liu T."/>
            <person name="Pan Y.S."/>
            <person name="Xia L.Y."/>
            <person name="Li J."/>
            <person name="Zhao F."/>
            <person name="Cao W.C."/>
        </authorList>
    </citation>
    <scope>NUCLEOTIDE SEQUENCE [LARGE SCALE GENOMIC DNA]</scope>
    <source>
        <strain evidence="1">Iper-2018</strain>
    </source>
</reference>
<evidence type="ECO:0000313" key="2">
    <source>
        <dbReference type="Proteomes" id="UP000805193"/>
    </source>
</evidence>
<dbReference type="Proteomes" id="UP000805193">
    <property type="component" value="Unassembled WGS sequence"/>
</dbReference>
<comment type="caution">
    <text evidence="1">The sequence shown here is derived from an EMBL/GenBank/DDBJ whole genome shotgun (WGS) entry which is preliminary data.</text>
</comment>
<proteinExistence type="predicted"/>
<name>A0AC60PDA1_IXOPE</name>
<sequence>MPPLKDANLKKGDIVAYQRGKCMALQWRDKKLASLLSTVHDATMTEMVNRKKETVSIPAVVIDYNHTVGGVDKSD</sequence>
<accession>A0AC60PDA1</accession>
<keyword evidence="2" id="KW-1185">Reference proteome</keyword>